<comment type="cofactor">
    <cofactor evidence="1">
        <name>a divalent metal cation</name>
        <dbReference type="ChEBI" id="CHEBI:60240"/>
    </cofactor>
</comment>
<organism evidence="4 5">
    <name type="scientific">Temnothorax longispinosus</name>
    <dbReference type="NCBI Taxonomy" id="300112"/>
    <lineage>
        <taxon>Eukaryota</taxon>
        <taxon>Metazoa</taxon>
        <taxon>Ecdysozoa</taxon>
        <taxon>Arthropoda</taxon>
        <taxon>Hexapoda</taxon>
        <taxon>Insecta</taxon>
        <taxon>Pterygota</taxon>
        <taxon>Neoptera</taxon>
        <taxon>Endopterygota</taxon>
        <taxon>Hymenoptera</taxon>
        <taxon>Apocrita</taxon>
        <taxon>Aculeata</taxon>
        <taxon>Formicoidea</taxon>
        <taxon>Formicidae</taxon>
        <taxon>Myrmicinae</taxon>
        <taxon>Temnothorax</taxon>
    </lineage>
</organism>
<name>A0A4S2JMP9_9HYME</name>
<dbReference type="GO" id="GO:0046872">
    <property type="term" value="F:metal ion binding"/>
    <property type="evidence" value="ECO:0007669"/>
    <property type="project" value="UniProtKB-KW"/>
</dbReference>
<gene>
    <name evidence="4" type="ORF">DBV15_12310</name>
</gene>
<sequence length="82" mass="9315">MAIEQAFGLLKICFRILLDCLPLLGIKHIPEFIIACCVLHNNYISKCDLMDVQVPMCNESIQTFYENNSMLGCNRTCGLELM</sequence>
<dbReference type="EMBL" id="QBLH01003574">
    <property type="protein sequence ID" value="TGZ37233.1"/>
    <property type="molecule type" value="Genomic_DNA"/>
</dbReference>
<protein>
    <submittedName>
        <fullName evidence="4">Nuclease harbi1</fullName>
    </submittedName>
</protein>
<dbReference type="AlphaFoldDB" id="A0A4S2JMP9"/>
<dbReference type="InterPro" id="IPR027806">
    <property type="entry name" value="HARBI1_dom"/>
</dbReference>
<feature type="domain" description="DDE Tnp4" evidence="3">
    <location>
        <begin position="2"/>
        <end position="41"/>
    </location>
</feature>
<evidence type="ECO:0000313" key="5">
    <source>
        <dbReference type="Proteomes" id="UP000310200"/>
    </source>
</evidence>
<comment type="caution">
    <text evidence="4">The sequence shown here is derived from an EMBL/GenBank/DDBJ whole genome shotgun (WGS) entry which is preliminary data.</text>
</comment>
<evidence type="ECO:0000256" key="2">
    <source>
        <dbReference type="ARBA" id="ARBA00022723"/>
    </source>
</evidence>
<dbReference type="Proteomes" id="UP000310200">
    <property type="component" value="Unassembled WGS sequence"/>
</dbReference>
<reference evidence="4 5" key="1">
    <citation type="journal article" date="2019" name="Philos. Trans. R. Soc. Lond., B, Biol. Sci.">
        <title>Ant behaviour and brain gene expression of defending hosts depend on the ecological success of the intruding social parasite.</title>
        <authorList>
            <person name="Kaur R."/>
            <person name="Stoldt M."/>
            <person name="Jongepier E."/>
            <person name="Feldmeyer B."/>
            <person name="Menzel F."/>
            <person name="Bornberg-Bauer E."/>
            <person name="Foitzik S."/>
        </authorList>
    </citation>
    <scope>NUCLEOTIDE SEQUENCE [LARGE SCALE GENOMIC DNA]</scope>
    <source>
        <tissue evidence="4">Whole body</tissue>
    </source>
</reference>
<proteinExistence type="predicted"/>
<keyword evidence="5" id="KW-1185">Reference proteome</keyword>
<accession>A0A4S2JMP9</accession>
<dbReference type="Pfam" id="PF13359">
    <property type="entry name" value="DDE_Tnp_4"/>
    <property type="match status" value="1"/>
</dbReference>
<evidence type="ECO:0000256" key="1">
    <source>
        <dbReference type="ARBA" id="ARBA00001968"/>
    </source>
</evidence>
<evidence type="ECO:0000259" key="3">
    <source>
        <dbReference type="Pfam" id="PF13359"/>
    </source>
</evidence>
<keyword evidence="2" id="KW-0479">Metal-binding</keyword>
<evidence type="ECO:0000313" key="4">
    <source>
        <dbReference type="EMBL" id="TGZ37233.1"/>
    </source>
</evidence>